<reference evidence="3 4" key="1">
    <citation type="journal article" date="2016" name="Front. Microbiol.">
        <title>High-Level Heat Resistance of Spores of Bacillus amyloliquefaciens and Bacillus licheniformis Results from the Presence of a spoVA Operon in a Tn1546 Transposon.</title>
        <authorList>
            <person name="Berendsen E.M."/>
            <person name="Koning R.A."/>
            <person name="Boekhorst J."/>
            <person name="de Jong A."/>
            <person name="Kuipers O.P."/>
            <person name="Wells-Bennik M.H."/>
        </authorList>
    </citation>
    <scope>NUCLEOTIDE SEQUENCE [LARGE SCALE GENOMIC DNA]</scope>
    <source>
        <strain evidence="3 4">B4121</strain>
    </source>
</reference>
<dbReference type="EMBL" id="LKPO01000020">
    <property type="protein sequence ID" value="OLF90728.1"/>
    <property type="molecule type" value="Genomic_DNA"/>
</dbReference>
<comment type="caution">
    <text evidence="3">The sequence shown here is derived from an EMBL/GenBank/DDBJ whole genome shotgun (WGS) entry which is preliminary data.</text>
</comment>
<keyword evidence="1" id="KW-0812">Transmembrane</keyword>
<evidence type="ECO:0000313" key="4">
    <source>
        <dbReference type="Proteomes" id="UP000185604"/>
    </source>
</evidence>
<evidence type="ECO:0000313" key="2">
    <source>
        <dbReference type="EMBL" id="OLF85938.1"/>
    </source>
</evidence>
<evidence type="ECO:0000313" key="3">
    <source>
        <dbReference type="EMBL" id="OLF90728.1"/>
    </source>
</evidence>
<organism evidence="3 4">
    <name type="scientific">Bacillus paralicheniformis</name>
    <dbReference type="NCBI Taxonomy" id="1648923"/>
    <lineage>
        <taxon>Bacteria</taxon>
        <taxon>Bacillati</taxon>
        <taxon>Bacillota</taxon>
        <taxon>Bacilli</taxon>
        <taxon>Bacillales</taxon>
        <taxon>Bacillaceae</taxon>
        <taxon>Bacillus</taxon>
    </lineage>
</organism>
<feature type="transmembrane region" description="Helical" evidence="1">
    <location>
        <begin position="48"/>
        <end position="67"/>
    </location>
</feature>
<dbReference type="EMBL" id="LKPO01000031">
    <property type="protein sequence ID" value="OLF85938.1"/>
    <property type="molecule type" value="Genomic_DNA"/>
</dbReference>
<keyword evidence="1" id="KW-1133">Transmembrane helix</keyword>
<gene>
    <name evidence="3" type="ORF">B4121_2941</name>
    <name evidence="2" type="ORF">B4121_4610</name>
</gene>
<keyword evidence="1" id="KW-0472">Membrane</keyword>
<dbReference type="RefSeq" id="WP_075213072.1">
    <property type="nucleotide sequence ID" value="NZ_JADNAZ010000017.1"/>
</dbReference>
<proteinExistence type="predicted"/>
<sequence>MKNEKNFLYKKINEAMIIFSILFPVGGIFLVIMTIWAVGAKAPSEIPLFVSVISLFFFVPPLLLHIYRKKVWLKKYMQNYKNSEE</sequence>
<protein>
    <submittedName>
        <fullName evidence="3">Uncharacterized protein</fullName>
    </submittedName>
</protein>
<name>A0A7Z1B2C1_9BACI</name>
<evidence type="ECO:0000256" key="1">
    <source>
        <dbReference type="SAM" id="Phobius"/>
    </source>
</evidence>
<dbReference type="Proteomes" id="UP000185604">
    <property type="component" value="Unassembled WGS sequence"/>
</dbReference>
<dbReference type="AlphaFoldDB" id="A0A7Z1B2C1"/>
<accession>A0A7Z1B2C1</accession>
<feature type="transmembrane region" description="Helical" evidence="1">
    <location>
        <begin position="12"/>
        <end position="36"/>
    </location>
</feature>